<organism evidence="1 2">
    <name type="scientific">Puccinia striiformis f. sp. tritici</name>
    <dbReference type="NCBI Taxonomy" id="168172"/>
    <lineage>
        <taxon>Eukaryota</taxon>
        <taxon>Fungi</taxon>
        <taxon>Dikarya</taxon>
        <taxon>Basidiomycota</taxon>
        <taxon>Pucciniomycotina</taxon>
        <taxon>Pucciniomycetes</taxon>
        <taxon>Pucciniales</taxon>
        <taxon>Pucciniaceae</taxon>
        <taxon>Puccinia</taxon>
    </lineage>
</organism>
<dbReference type="Proteomes" id="UP001060170">
    <property type="component" value="Chromosome 1"/>
</dbReference>
<dbReference type="EMBL" id="CM045865">
    <property type="protein sequence ID" value="KAI7962568.1"/>
    <property type="molecule type" value="Genomic_DNA"/>
</dbReference>
<reference evidence="1 2" key="3">
    <citation type="journal article" date="2022" name="Microbiol. Spectr.">
        <title>Folding features and dynamics of 3D genome architecture in plant fungal pathogens.</title>
        <authorList>
            <person name="Xia C."/>
        </authorList>
    </citation>
    <scope>NUCLEOTIDE SEQUENCE [LARGE SCALE GENOMIC DNA]</scope>
    <source>
        <strain evidence="1 2">93-210</strain>
    </source>
</reference>
<evidence type="ECO:0000313" key="2">
    <source>
        <dbReference type="Proteomes" id="UP001060170"/>
    </source>
</evidence>
<comment type="caution">
    <text evidence="1">The sequence shown here is derived from an EMBL/GenBank/DDBJ whole genome shotgun (WGS) entry which is preliminary data.</text>
</comment>
<proteinExistence type="predicted"/>
<sequence>MTKSLASSLDIVKLFPSRHDVPDDKMVPALVYGGSQNRTMTSMEAMDLSRETPGGAYRPDSSCISQFHSCTGDKDKKTCAKDFAAGKFPVISCTMALGLGQNWKRWLGRNAHGEDTTWGEKRGATQTDLDQMDALAITTLCLRVAFSVDNLFGYVPLWADDPVYINERAREEEADMPMCRCSNCAPEAAEVLVECLLCANVDNFDDIMNDSFTRPWNYDISSKYPSKVSAPRKRKFKEEDTEELEDFAMMLVTDLHHYYDTEVSPGGVLLPSFLFGKDDCDAILASLEHINEIGDLRGVIGGECFIGQYEWLFNFKWIINYKANELAGRPAPAQPTHVTKKARSWTSPSTPKDKTKATDI</sequence>
<protein>
    <submittedName>
        <fullName evidence="1">Uncharacterized protein</fullName>
    </submittedName>
</protein>
<evidence type="ECO:0000313" key="1">
    <source>
        <dbReference type="EMBL" id="KAI7962568.1"/>
    </source>
</evidence>
<reference evidence="2" key="1">
    <citation type="journal article" date="2018" name="BMC Genomics">
        <title>Genomic insights into host adaptation between the wheat stripe rust pathogen (Puccinia striiformis f. sp. tritici) and the barley stripe rust pathogen (Puccinia striiformis f. sp. hordei).</title>
        <authorList>
            <person name="Xia C."/>
            <person name="Wang M."/>
            <person name="Yin C."/>
            <person name="Cornejo O.E."/>
            <person name="Hulbert S.H."/>
            <person name="Chen X."/>
        </authorList>
    </citation>
    <scope>NUCLEOTIDE SEQUENCE [LARGE SCALE GENOMIC DNA]</scope>
    <source>
        <strain evidence="2">93-210</strain>
    </source>
</reference>
<name>A0ACC0F0C3_9BASI</name>
<accession>A0ACC0F0C3</accession>
<keyword evidence="2" id="KW-1185">Reference proteome</keyword>
<gene>
    <name evidence="1" type="ORF">MJO28_000662</name>
</gene>
<reference evidence="2" key="2">
    <citation type="journal article" date="2018" name="Mol. Plant Microbe Interact.">
        <title>Genome sequence resources for the wheat stripe rust pathogen (Puccinia striiformis f. sp. tritici) and the barley stripe rust pathogen (Puccinia striiformis f. sp. hordei).</title>
        <authorList>
            <person name="Xia C."/>
            <person name="Wang M."/>
            <person name="Yin C."/>
            <person name="Cornejo O.E."/>
            <person name="Hulbert S.H."/>
            <person name="Chen X."/>
        </authorList>
    </citation>
    <scope>NUCLEOTIDE SEQUENCE [LARGE SCALE GENOMIC DNA]</scope>
    <source>
        <strain evidence="2">93-210</strain>
    </source>
</reference>